<name>A0AA46UCN2_BACT4</name>
<accession>A0AA46UCN2</accession>
<evidence type="ECO:0000313" key="2">
    <source>
        <dbReference type="Proteomes" id="UP001156216"/>
    </source>
</evidence>
<gene>
    <name evidence="1" type="ORF">KQP59_01290</name>
</gene>
<proteinExistence type="predicted"/>
<dbReference type="Proteomes" id="UP001156216">
    <property type="component" value="Chromosome"/>
</dbReference>
<dbReference type="RefSeq" id="WP_132061645.1">
    <property type="nucleotide sequence ID" value="NZ_CP072242.1"/>
</dbReference>
<sequence length="397" mass="47049">MKKELELISKNLKSSPMFHLSLSSKELFHSNFLSWIGNLAKENGGKEYEAFKNIMKNCFGYDLPEKWEVKREYKNLDFCIIADDNIAFVLENKVKSMPRKEQLDEYAEKTPSCKKRILLSLATDFPCKEELEKESEEKRKWEIISYKRYSKALQANSQYFQSYHADIICDYSMYIEQLHNLTEEWALHTDNLYKLLLESPFENDDLRLNDLYFKLSYSWLTQEIKKSLSNEGNVKYGVYIDGIKEKSEDNKSIYKEVEHGGNDIFVNEGFTRGQGFFEFKIKVTEEYCLGIQIQGRQYRHLIEWIKSGSQNHDKYWNDTQNEARVNDISFLSFDENTKARYPECLQRESKRASKLYCKYGDRFLYQYATITDDTTIEQMINAVVIDARRIIDAYKQK</sequence>
<organism evidence="1 2">
    <name type="scientific">Bacteroides thetaiotaomicron</name>
    <dbReference type="NCBI Taxonomy" id="818"/>
    <lineage>
        <taxon>Bacteria</taxon>
        <taxon>Pseudomonadati</taxon>
        <taxon>Bacteroidota</taxon>
        <taxon>Bacteroidia</taxon>
        <taxon>Bacteroidales</taxon>
        <taxon>Bacteroidaceae</taxon>
        <taxon>Bacteroides</taxon>
    </lineage>
</organism>
<protein>
    <submittedName>
        <fullName evidence="1">PD-(D/E)XK nuclease family protein</fullName>
    </submittedName>
</protein>
<dbReference type="EMBL" id="CP083681">
    <property type="protein sequence ID" value="UYU71775.1"/>
    <property type="molecule type" value="Genomic_DNA"/>
</dbReference>
<dbReference type="AlphaFoldDB" id="A0AA46UCN2"/>
<dbReference type="InterPro" id="IPR029470">
    <property type="entry name" value="PDDEXK_4"/>
</dbReference>
<reference evidence="1" key="1">
    <citation type="submission" date="2021-06" db="EMBL/GenBank/DDBJ databases">
        <title>Interrogation of the integrated mobile genetic elements in gut-associated Bacteroides with a consensus prediction approach.</title>
        <authorList>
            <person name="Campbell D.E."/>
            <person name="Leigh J.R."/>
            <person name="Kim T."/>
            <person name="England W."/>
            <person name="Whitaker R.J."/>
            <person name="Degnan P.H."/>
        </authorList>
    </citation>
    <scope>NUCLEOTIDE SEQUENCE</scope>
    <source>
        <strain evidence="1">VPI-BTDOT2</strain>
    </source>
</reference>
<dbReference type="Pfam" id="PF14281">
    <property type="entry name" value="PDDEXK_4"/>
    <property type="match status" value="1"/>
</dbReference>
<evidence type="ECO:0000313" key="1">
    <source>
        <dbReference type="EMBL" id="UYU71775.1"/>
    </source>
</evidence>